<feature type="compositionally biased region" description="Acidic residues" evidence="1">
    <location>
        <begin position="88"/>
        <end position="97"/>
    </location>
</feature>
<feature type="compositionally biased region" description="Low complexity" evidence="1">
    <location>
        <begin position="98"/>
        <end position="124"/>
    </location>
</feature>
<proteinExistence type="predicted"/>
<organism evidence="2 3">
    <name type="scientific">Coprinellus micaceus</name>
    <name type="common">Glistening ink-cap mushroom</name>
    <name type="synonym">Coprinus micaceus</name>
    <dbReference type="NCBI Taxonomy" id="71717"/>
    <lineage>
        <taxon>Eukaryota</taxon>
        <taxon>Fungi</taxon>
        <taxon>Dikarya</taxon>
        <taxon>Basidiomycota</taxon>
        <taxon>Agaricomycotina</taxon>
        <taxon>Agaricomycetes</taxon>
        <taxon>Agaricomycetidae</taxon>
        <taxon>Agaricales</taxon>
        <taxon>Agaricineae</taxon>
        <taxon>Psathyrellaceae</taxon>
        <taxon>Coprinellus</taxon>
    </lineage>
</organism>
<dbReference type="EMBL" id="QPFP01000001">
    <property type="protein sequence ID" value="TEB39693.1"/>
    <property type="molecule type" value="Genomic_DNA"/>
</dbReference>
<name>A0A4Y7TZT2_COPMI</name>
<evidence type="ECO:0000256" key="1">
    <source>
        <dbReference type="SAM" id="MobiDB-lite"/>
    </source>
</evidence>
<dbReference type="Proteomes" id="UP000298030">
    <property type="component" value="Unassembled WGS sequence"/>
</dbReference>
<evidence type="ECO:0000313" key="3">
    <source>
        <dbReference type="Proteomes" id="UP000298030"/>
    </source>
</evidence>
<feature type="compositionally biased region" description="Basic and acidic residues" evidence="1">
    <location>
        <begin position="182"/>
        <end position="191"/>
    </location>
</feature>
<protein>
    <submittedName>
        <fullName evidence="2">Uncharacterized protein</fullName>
    </submittedName>
</protein>
<feature type="compositionally biased region" description="Polar residues" evidence="1">
    <location>
        <begin position="480"/>
        <end position="490"/>
    </location>
</feature>
<feature type="compositionally biased region" description="Polar residues" evidence="1">
    <location>
        <begin position="17"/>
        <end position="28"/>
    </location>
</feature>
<accession>A0A4Y7TZT2</accession>
<feature type="compositionally biased region" description="Low complexity" evidence="1">
    <location>
        <begin position="46"/>
        <end position="59"/>
    </location>
</feature>
<feature type="region of interest" description="Disordered" evidence="1">
    <location>
        <begin position="615"/>
        <end position="659"/>
    </location>
</feature>
<evidence type="ECO:0000313" key="2">
    <source>
        <dbReference type="EMBL" id="TEB39693.1"/>
    </source>
</evidence>
<feature type="compositionally biased region" description="Basic and acidic residues" evidence="1">
    <location>
        <begin position="411"/>
        <end position="423"/>
    </location>
</feature>
<gene>
    <name evidence="2" type="ORF">FA13DRAFT_1784391</name>
</gene>
<reference evidence="2 3" key="1">
    <citation type="journal article" date="2019" name="Nat. Ecol. Evol.">
        <title>Megaphylogeny resolves global patterns of mushroom evolution.</title>
        <authorList>
            <person name="Varga T."/>
            <person name="Krizsan K."/>
            <person name="Foldi C."/>
            <person name="Dima B."/>
            <person name="Sanchez-Garcia M."/>
            <person name="Sanchez-Ramirez S."/>
            <person name="Szollosi G.J."/>
            <person name="Szarkandi J.G."/>
            <person name="Papp V."/>
            <person name="Albert L."/>
            <person name="Andreopoulos W."/>
            <person name="Angelini C."/>
            <person name="Antonin V."/>
            <person name="Barry K.W."/>
            <person name="Bougher N.L."/>
            <person name="Buchanan P."/>
            <person name="Buyck B."/>
            <person name="Bense V."/>
            <person name="Catcheside P."/>
            <person name="Chovatia M."/>
            <person name="Cooper J."/>
            <person name="Damon W."/>
            <person name="Desjardin D."/>
            <person name="Finy P."/>
            <person name="Geml J."/>
            <person name="Haridas S."/>
            <person name="Hughes K."/>
            <person name="Justo A."/>
            <person name="Karasinski D."/>
            <person name="Kautmanova I."/>
            <person name="Kiss B."/>
            <person name="Kocsube S."/>
            <person name="Kotiranta H."/>
            <person name="LaButti K.M."/>
            <person name="Lechner B.E."/>
            <person name="Liimatainen K."/>
            <person name="Lipzen A."/>
            <person name="Lukacs Z."/>
            <person name="Mihaltcheva S."/>
            <person name="Morgado L.N."/>
            <person name="Niskanen T."/>
            <person name="Noordeloos M.E."/>
            <person name="Ohm R.A."/>
            <person name="Ortiz-Santana B."/>
            <person name="Ovrebo C."/>
            <person name="Racz N."/>
            <person name="Riley R."/>
            <person name="Savchenko A."/>
            <person name="Shiryaev A."/>
            <person name="Soop K."/>
            <person name="Spirin V."/>
            <person name="Szebenyi C."/>
            <person name="Tomsovsky M."/>
            <person name="Tulloss R.E."/>
            <person name="Uehling J."/>
            <person name="Grigoriev I.V."/>
            <person name="Vagvolgyi C."/>
            <person name="Papp T."/>
            <person name="Martin F.M."/>
            <person name="Miettinen O."/>
            <person name="Hibbett D.S."/>
            <person name="Nagy L.G."/>
        </authorList>
    </citation>
    <scope>NUCLEOTIDE SEQUENCE [LARGE SCALE GENOMIC DNA]</scope>
    <source>
        <strain evidence="2 3">FP101781</strain>
    </source>
</reference>
<sequence length="699" mass="75749">MARGSAFEKKRKRECDSTSVASGNTSQTAKKRRKQVVVDSDDDDGSSVFQPSSPIPSSSRRYAKPAPKPSAQVASSFIAKRRGRPEESDLEESDEDLPSIAAIIASSQSEKISSQLTASSSTQRQTRRSAVETPVRKRKGTIKAPYRRPTGTLVNLGTFELDENGNDVEELKRKKEARKRRREESRRRKEGSDDDSVIECSTPASQVQKRASPAKQALHEVIVIDSDEGEDPPLTAKRPRRSSPTPRLCSPSPPKELYSPPLEDPGLEPPFEILSHPSPSRDDPEPEAEPVTYEPGELQALYDEEFQNIVDRTQSITTIVPRRKHKVFRRALPLDPVCLNPTYTRDYSGASAIVTGLLWSRSAPSWISVNTTSSTKASESDDVWVFAEEVDSLDPSPRTGEGEEVHDDPEPEPKDDLGAREDSSQVCTQPQDVVEEQPGTAGDPDTALESLATVELPALDAPPETLASEIVPIPDGSLPRETSTTDQDPTSPAPHLRPTHLLISTGDSLPRSLPIDSSPAVASPPSADLTHNLLSLDEADDAIIGDVIAAALERYKPTTRQDKEKSLTRTVLLEIARMLKAEHARNSECTYFDHLAAGGFRPVSPSDEGFRHVAISPASSSRQSSTTLASQSSDETELSSPGPVTPVHPVRVDPVAGLSGEGGSIIALKGEDDIDLLIDDDDDDTISIAGSSLELAYPD</sequence>
<dbReference type="AlphaFoldDB" id="A0A4Y7TZT2"/>
<feature type="region of interest" description="Disordered" evidence="1">
    <location>
        <begin position="389"/>
        <end position="446"/>
    </location>
</feature>
<feature type="compositionally biased region" description="Low complexity" evidence="1">
    <location>
        <begin position="616"/>
        <end position="633"/>
    </location>
</feature>
<keyword evidence="3" id="KW-1185">Reference proteome</keyword>
<feature type="region of interest" description="Disordered" evidence="1">
    <location>
        <begin position="1"/>
        <end position="293"/>
    </location>
</feature>
<feature type="region of interest" description="Disordered" evidence="1">
    <location>
        <begin position="458"/>
        <end position="508"/>
    </location>
</feature>
<comment type="caution">
    <text evidence="2">The sequence shown here is derived from an EMBL/GenBank/DDBJ whole genome shotgun (WGS) entry which is preliminary data.</text>
</comment>